<keyword evidence="1" id="KW-0732">Signal</keyword>
<dbReference type="Gene3D" id="2.40.160.10">
    <property type="entry name" value="Porin"/>
    <property type="match status" value="1"/>
</dbReference>
<evidence type="ECO:0000256" key="1">
    <source>
        <dbReference type="SAM" id="SignalP"/>
    </source>
</evidence>
<reference evidence="3" key="1">
    <citation type="submission" date="2021-06" db="EMBL/GenBank/DDBJ databases">
        <title>Updating the genus Pseudomonas: Description of 43 new species and partition of the Pseudomonas putida group.</title>
        <authorList>
            <person name="Girard L."/>
            <person name="Lood C."/>
            <person name="Vandamme P."/>
            <person name="Rokni-Zadeh H."/>
            <person name="van Noort V."/>
            <person name="Hofte M."/>
            <person name="Lavigne R."/>
            <person name="De Mot R."/>
        </authorList>
    </citation>
    <scope>NUCLEOTIDE SEQUENCE</scope>
    <source>
        <strain evidence="3">CMR12a</strain>
    </source>
</reference>
<dbReference type="SUPFAM" id="SSF56935">
    <property type="entry name" value="Porins"/>
    <property type="match status" value="1"/>
</dbReference>
<dbReference type="InterPro" id="IPR033900">
    <property type="entry name" value="Gram_neg_porin_domain"/>
</dbReference>
<evidence type="ECO:0000313" key="3">
    <source>
        <dbReference type="EMBL" id="QXH37941.1"/>
    </source>
</evidence>
<keyword evidence="4" id="KW-1185">Reference proteome</keyword>
<feature type="signal peptide" evidence="1">
    <location>
        <begin position="1"/>
        <end position="22"/>
    </location>
</feature>
<sequence>MKTTTRNLALSCMLSGAAGAHAQSLYRDETSTLDFNLELTAASLYSSFDFAAAKEHSRTWVESYARGTFSGTTPVADGSAFAKLGFISSKLFGDGDPAGSSTGHEYRTDVDNAYVGWKNDWLEISTGRQPYVMGDAFLIAGDQLNFGERAGNGFNRGGLYYLAGRRSFAQATLLRLQPTQTLRIEGFHLESDNDGQGSPQLKGINIEYDPSVGNNIAGAYLRVDNVDRQRAKGMFSLRQGLDVYNLRGKTNLGFEALSIEGGYAAERSSTVQANAWYAGARYQFDSMPLTPEVGYRYSRFSGDDPTTQKSEQFDPLFYGSIVGNPAWVQGEIAGTFAAINTNARIHRASLRTTLNDQLAITAMAYRFSSQRSREHLGDELDLYFQITPTANLLVIPIVGLWKPQQGAKALYGESGMQTFLGMIVSFGW</sequence>
<name>A0ABX8MFN8_9PSED</name>
<evidence type="ECO:0000313" key="4">
    <source>
        <dbReference type="Proteomes" id="UP000693952"/>
    </source>
</evidence>
<dbReference type="Pfam" id="PF13609">
    <property type="entry name" value="Porin_4"/>
    <property type="match status" value="1"/>
</dbReference>
<dbReference type="InterPro" id="IPR023614">
    <property type="entry name" value="Porin_dom_sf"/>
</dbReference>
<proteinExistence type="predicted"/>
<dbReference type="RefSeq" id="WP_124346954.1">
    <property type="nucleotide sequence ID" value="NZ_CP027706.1"/>
</dbReference>
<gene>
    <name evidence="3" type="ORF">KSS89_16760</name>
</gene>
<dbReference type="EMBL" id="CP077074">
    <property type="protein sequence ID" value="QXH37941.1"/>
    <property type="molecule type" value="Genomic_DNA"/>
</dbReference>
<accession>A0ABX8MFN8</accession>
<organism evidence="3 4">
    <name type="scientific">Pseudomonas sessilinigenes</name>
    <dbReference type="NCBI Taxonomy" id="658629"/>
    <lineage>
        <taxon>Bacteria</taxon>
        <taxon>Pseudomonadati</taxon>
        <taxon>Pseudomonadota</taxon>
        <taxon>Gammaproteobacteria</taxon>
        <taxon>Pseudomonadales</taxon>
        <taxon>Pseudomonadaceae</taxon>
        <taxon>Pseudomonas</taxon>
    </lineage>
</organism>
<evidence type="ECO:0000259" key="2">
    <source>
        <dbReference type="Pfam" id="PF13609"/>
    </source>
</evidence>
<feature type="domain" description="Porin" evidence="2">
    <location>
        <begin position="10"/>
        <end position="306"/>
    </location>
</feature>
<dbReference type="Proteomes" id="UP000693952">
    <property type="component" value="Chromosome"/>
</dbReference>
<feature type="chain" id="PRO_5046798690" evidence="1">
    <location>
        <begin position="23"/>
        <end position="428"/>
    </location>
</feature>
<protein>
    <submittedName>
        <fullName evidence="3">Alginate export family protein</fullName>
    </submittedName>
</protein>